<feature type="chain" id="PRO_5047186919" evidence="1">
    <location>
        <begin position="25"/>
        <end position="172"/>
    </location>
</feature>
<comment type="caution">
    <text evidence="2">The sequence shown here is derived from an EMBL/GenBank/DDBJ whole genome shotgun (WGS) entry which is preliminary data.</text>
</comment>
<feature type="signal peptide" evidence="1">
    <location>
        <begin position="1"/>
        <end position="24"/>
    </location>
</feature>
<name>A0ABW3FCJ2_9PROT</name>
<keyword evidence="3" id="KW-1185">Reference proteome</keyword>
<sequence>MHLFRYVFCCLLAFASLLPLPSFAEITTLAIPDQDWGIKFDAPALRPVREADSNDHYMYSANANNFAVTLHVDTPGCNGGESHEDVLNCFWPKASKDPLIKQATVAKSCNSRYCKLSYDFENTFQDAAIRQKHVYYLFAYRLRWANLHVAVSNPKPADLQLLEQFEQSFSYK</sequence>
<accession>A0ABW3FCJ2</accession>
<proteinExistence type="predicted"/>
<protein>
    <submittedName>
        <fullName evidence="2">Uncharacterized protein</fullName>
    </submittedName>
</protein>
<gene>
    <name evidence="2" type="ORF">ACFQ1Z_13220</name>
</gene>
<reference evidence="3" key="1">
    <citation type="journal article" date="2019" name="Int. J. Syst. Evol. Microbiol.">
        <title>The Global Catalogue of Microorganisms (GCM) 10K type strain sequencing project: providing services to taxonomists for standard genome sequencing and annotation.</title>
        <authorList>
            <consortium name="The Broad Institute Genomics Platform"/>
            <consortium name="The Broad Institute Genome Sequencing Center for Infectious Disease"/>
            <person name="Wu L."/>
            <person name="Ma J."/>
        </authorList>
    </citation>
    <scope>NUCLEOTIDE SEQUENCE [LARGE SCALE GENOMIC DNA]</scope>
    <source>
        <strain evidence="3">CCUG 58412</strain>
    </source>
</reference>
<dbReference type="EMBL" id="JBHTKB010000003">
    <property type="protein sequence ID" value="MFD0914516.1"/>
    <property type="molecule type" value="Genomic_DNA"/>
</dbReference>
<evidence type="ECO:0000256" key="1">
    <source>
        <dbReference type="SAM" id="SignalP"/>
    </source>
</evidence>
<organism evidence="2 3">
    <name type="scientific">Methylophilus luteus</name>
    <dbReference type="NCBI Taxonomy" id="640108"/>
    <lineage>
        <taxon>Bacteria</taxon>
        <taxon>Pseudomonadati</taxon>
        <taxon>Pseudomonadota</taxon>
        <taxon>Betaproteobacteria</taxon>
        <taxon>Nitrosomonadales</taxon>
        <taxon>Methylophilaceae</taxon>
        <taxon>Methylophilus</taxon>
    </lineage>
</organism>
<keyword evidence="1" id="KW-0732">Signal</keyword>
<dbReference type="Proteomes" id="UP001597128">
    <property type="component" value="Unassembled WGS sequence"/>
</dbReference>
<evidence type="ECO:0000313" key="2">
    <source>
        <dbReference type="EMBL" id="MFD0914516.1"/>
    </source>
</evidence>
<dbReference type="RefSeq" id="WP_379058419.1">
    <property type="nucleotide sequence ID" value="NZ_JBHTKB010000003.1"/>
</dbReference>
<evidence type="ECO:0000313" key="3">
    <source>
        <dbReference type="Proteomes" id="UP001597128"/>
    </source>
</evidence>